<sequence length="1143" mass="121294">MDTTTSDLTTARADLEAMATELAIIHARANATSEDLAAALSAADTMRADLSTAQATIDSQTSEAVLLRDELASLSTDLTAARSDVDSKTAELASTSALLGQFKDKVKALLSSQAALEAQVASMHDENESLASSHSSLSSSKGALEAELAAATAALADANDAKTTLTTQVETVTAALAAKEAELTSLQAILPRFKDKVKDLLASQKTMEAQVAAAVAEKASMASSHADAIKSLRSSKADMAGELQEMTALKETLKGQLRAMSKEKASMQHTMQTEIDDLVAKVAKLTAIADAHNECGTAVQDAHAALATANDELVAANATVAELQEQLAGLSLSEQALHQAFEQATMETNAMSRAHDEAVAALSALQNLHGPLEAELQSMTYKNMQLKQDLDVMSEQVTALEHILQSKDGALDVLKDQCKAAQAALATAQAALAEKDAIVAAKDAQLAEQDALLSESDALMAELDTLHAMSRSQRSSRAMAIALDPTTIAQEYKILLSDNDALSASQENLTEIVSTLQAQAAARATTAEITDRFVAGLVSTLGLEVDFPITETSVLQETLEQLQGYIGMMSEEAAHHAHDHAASLTTDTSWLDAIQEADELNENADALLDQAEQSKASALEYHKALLALAKTLLPLGANELEAAVDAATDDLQAAPMLLSALQSTLNAVVADVATLVAACNHVRPLPQLADAGVWAADVARGTLVDKELETRVLSAVTSRLGDLGVDIGAVHTLLALDSVLDSDAIVAAAQARAHHDAAYVNALAPFVGVQSLQASMPQVLAMLSASASQTETLAALCHRVRVAHGLQMVEYPTTQAGVIALWEDTAHALEEASSPLKTLNASSIKGDVDMEQLHEILHRVDDRCEALHGQRDDKASVLVDVLGALDLARECQRAAIAVLEKHNRSCTARTRVQIAMQCSVQRAFLRWKHKTLRSVADEKHAADIVALKEEHLAQLKRVQKLNAADQKPTPISATVKPTATPKPIVRTKSSTVDMAKVSAKAAEVVDQLTKRRETSTAARFDHWKRLADETHRRTANLETSSGSGSQQSTPRIQGRRDSLPKSSPNRFHVAFNSSASRGLFPTTTPTPATAARPRVSMGLPSYSSVKDQSSTVQNAVDRMKDQNDRLVRKVVAAAKKKTATPSP</sequence>
<feature type="region of interest" description="Disordered" evidence="3">
    <location>
        <begin position="1022"/>
        <end position="1109"/>
    </location>
</feature>
<dbReference type="KEGG" id="spar:SPRG_08439"/>
<dbReference type="VEuPathDB" id="FungiDB:SPRG_08439"/>
<evidence type="ECO:0000313" key="4">
    <source>
        <dbReference type="EMBL" id="KDO26078.1"/>
    </source>
</evidence>
<protein>
    <submittedName>
        <fullName evidence="4">Uncharacterized protein</fullName>
    </submittedName>
</protein>
<dbReference type="AlphaFoldDB" id="A0A067C6D1"/>
<evidence type="ECO:0000313" key="5">
    <source>
        <dbReference type="Proteomes" id="UP000030745"/>
    </source>
</evidence>
<evidence type="ECO:0000256" key="1">
    <source>
        <dbReference type="ARBA" id="ARBA00023054"/>
    </source>
</evidence>
<dbReference type="OrthoDB" id="69782at2759"/>
<keyword evidence="1 2" id="KW-0175">Coiled coil</keyword>
<gene>
    <name evidence="4" type="ORF">SPRG_08439</name>
</gene>
<reference evidence="4 5" key="1">
    <citation type="journal article" date="2013" name="PLoS Genet.">
        <title>Distinctive expansion of potential virulence genes in the genome of the oomycete fish pathogen Saprolegnia parasitica.</title>
        <authorList>
            <person name="Jiang R.H."/>
            <person name="de Bruijn I."/>
            <person name="Haas B.J."/>
            <person name="Belmonte R."/>
            <person name="Lobach L."/>
            <person name="Christie J."/>
            <person name="van den Ackerveken G."/>
            <person name="Bottin A."/>
            <person name="Bulone V."/>
            <person name="Diaz-Moreno S.M."/>
            <person name="Dumas B."/>
            <person name="Fan L."/>
            <person name="Gaulin E."/>
            <person name="Govers F."/>
            <person name="Grenville-Briggs L.J."/>
            <person name="Horner N.R."/>
            <person name="Levin J.Z."/>
            <person name="Mammella M."/>
            <person name="Meijer H.J."/>
            <person name="Morris P."/>
            <person name="Nusbaum C."/>
            <person name="Oome S."/>
            <person name="Phillips A.J."/>
            <person name="van Rooyen D."/>
            <person name="Rzeszutek E."/>
            <person name="Saraiva M."/>
            <person name="Secombes C.J."/>
            <person name="Seidl M.F."/>
            <person name="Snel B."/>
            <person name="Stassen J.H."/>
            <person name="Sykes S."/>
            <person name="Tripathy S."/>
            <person name="van den Berg H."/>
            <person name="Vega-Arreguin J.C."/>
            <person name="Wawra S."/>
            <person name="Young S.K."/>
            <person name="Zeng Q."/>
            <person name="Dieguez-Uribeondo J."/>
            <person name="Russ C."/>
            <person name="Tyler B.M."/>
            <person name="van West P."/>
        </authorList>
    </citation>
    <scope>NUCLEOTIDE SEQUENCE [LARGE SCALE GENOMIC DNA]</scope>
    <source>
        <strain evidence="4 5">CBS 223.65</strain>
    </source>
</reference>
<dbReference type="EMBL" id="KK583226">
    <property type="protein sequence ID" value="KDO26078.1"/>
    <property type="molecule type" value="Genomic_DNA"/>
</dbReference>
<dbReference type="Gene3D" id="1.10.287.1490">
    <property type="match status" value="2"/>
</dbReference>
<organism evidence="4 5">
    <name type="scientific">Saprolegnia parasitica (strain CBS 223.65)</name>
    <dbReference type="NCBI Taxonomy" id="695850"/>
    <lineage>
        <taxon>Eukaryota</taxon>
        <taxon>Sar</taxon>
        <taxon>Stramenopiles</taxon>
        <taxon>Oomycota</taxon>
        <taxon>Saprolegniomycetes</taxon>
        <taxon>Saprolegniales</taxon>
        <taxon>Saprolegniaceae</taxon>
        <taxon>Saprolegnia</taxon>
    </lineage>
</organism>
<proteinExistence type="predicted"/>
<name>A0A067C6D1_SAPPC</name>
<feature type="compositionally biased region" description="Basic and acidic residues" evidence="3">
    <location>
        <begin position="1022"/>
        <end position="1032"/>
    </location>
</feature>
<accession>A0A067C6D1</accession>
<dbReference type="Proteomes" id="UP000030745">
    <property type="component" value="Unassembled WGS sequence"/>
</dbReference>
<feature type="coiled-coil region" evidence="2">
    <location>
        <begin position="306"/>
        <end position="333"/>
    </location>
</feature>
<dbReference type="GeneID" id="24130658"/>
<feature type="compositionally biased region" description="Low complexity" evidence="3">
    <location>
        <begin position="1039"/>
        <end position="1049"/>
    </location>
</feature>
<dbReference type="PANTHER" id="PTHR32083">
    <property type="entry name" value="CILIA AND FLAGELLA-ASSOCIATED PROTEIN 58-RELATED"/>
    <property type="match status" value="1"/>
</dbReference>
<evidence type="ECO:0000256" key="2">
    <source>
        <dbReference type="SAM" id="Coils"/>
    </source>
</evidence>
<evidence type="ECO:0000256" key="3">
    <source>
        <dbReference type="SAM" id="MobiDB-lite"/>
    </source>
</evidence>
<feature type="compositionally biased region" description="Low complexity" evidence="3">
    <location>
        <begin position="1081"/>
        <end position="1091"/>
    </location>
</feature>
<keyword evidence="5" id="KW-1185">Reference proteome</keyword>
<dbReference type="RefSeq" id="XP_012203074.1">
    <property type="nucleotide sequence ID" value="XM_012347684.1"/>
</dbReference>
<feature type="compositionally biased region" description="Polar residues" evidence="3">
    <location>
        <begin position="1060"/>
        <end position="1076"/>
    </location>
</feature>